<protein>
    <submittedName>
        <fullName evidence="1">Uncharacterized protein</fullName>
    </submittedName>
</protein>
<sequence length="117" mass="13079">MADLDIPCGCIRHHSLSLHLVRCDAKRAASIHIAQLDYEAGRQQSIELAMRVGNYEATKMKMRSFLLLSDLANDLVSAKPLHEELAELWPHSDVRTIEVGPFDQPSPLVLEGQTSLF</sequence>
<accession>A0A0H5Q6S5</accession>
<proteinExistence type="predicted"/>
<reference evidence="1" key="2">
    <citation type="submission" date="2015-07" db="EMBL/GenBank/DDBJ databases">
        <title>Plasmids, circular viruses and viroids from rat gut.</title>
        <authorList>
            <person name="Jorgensen T.J."/>
            <person name="Hansen M.A."/>
            <person name="Xu Z."/>
            <person name="Tabak M.A."/>
            <person name="Sorensen S.J."/>
            <person name="Hansen L.H."/>
        </authorList>
    </citation>
    <scope>NUCLEOTIDE SEQUENCE</scope>
    <source>
        <strain evidence="1">RGFK1721</strain>
    </source>
</reference>
<evidence type="ECO:0000313" key="1">
    <source>
        <dbReference type="EMBL" id="CRY97746.1"/>
    </source>
</evidence>
<dbReference type="EMBL" id="LN854224">
    <property type="protein sequence ID" value="CRY97746.1"/>
    <property type="molecule type" value="Genomic_DNA"/>
</dbReference>
<name>A0A0H5Q6S5_9ZZZZ</name>
<dbReference type="AlphaFoldDB" id="A0A0H5Q6S5"/>
<reference evidence="1" key="1">
    <citation type="submission" date="2015-06" db="EMBL/GenBank/DDBJ databases">
        <authorList>
            <person name="Joergensen T."/>
        </authorList>
    </citation>
    <scope>NUCLEOTIDE SEQUENCE</scope>
    <source>
        <strain evidence="1">RGFK1721</strain>
    </source>
</reference>
<organism evidence="1">
    <name type="scientific">uncultured prokaryote</name>
    <dbReference type="NCBI Taxonomy" id="198431"/>
    <lineage>
        <taxon>unclassified sequences</taxon>
        <taxon>environmental samples</taxon>
    </lineage>
</organism>